<evidence type="ECO:0000313" key="8">
    <source>
        <dbReference type="EMBL" id="HIQ79249.1"/>
    </source>
</evidence>
<sequence length="300" mass="30946">MKKKLLRALLTAALGMCALACTARADCVGGAVTSTDVNLRSGAGTDTAILDTLPSGTAVIVISDNGSGWYEVHYNGLNGYMSADYLDFSSELGVSASGAVSGTDVNLRSGPGTDSAIVRVTSEDEEVSVTGVNGNWYQVSVGGDTGYIRSDYVALTKSASGGESNSAAQASSGSGIGEQIAAFAKQFLGTPYVWAAESPEEGFDCSGLVSYCFQSFGYSTNRTAATLYSNGTAVEKSDLQPGDAVFFRSDGSSTISHVGLYIGNGEMIHASSSAGKVIITNIEDSGYYTRNYVGARRIAG</sequence>
<feature type="domain" description="NlpC/P60" evidence="7">
    <location>
        <begin position="174"/>
        <end position="299"/>
    </location>
</feature>
<feature type="domain" description="SH3b" evidence="6">
    <location>
        <begin position="27"/>
        <end position="90"/>
    </location>
</feature>
<evidence type="ECO:0000256" key="5">
    <source>
        <dbReference type="SAM" id="SignalP"/>
    </source>
</evidence>
<evidence type="ECO:0000313" key="9">
    <source>
        <dbReference type="Proteomes" id="UP000824262"/>
    </source>
</evidence>
<evidence type="ECO:0000256" key="2">
    <source>
        <dbReference type="ARBA" id="ARBA00022670"/>
    </source>
</evidence>
<feature type="signal peptide" evidence="5">
    <location>
        <begin position="1"/>
        <end position="25"/>
    </location>
</feature>
<dbReference type="AlphaFoldDB" id="A0A9D1CTM9"/>
<dbReference type="InterPro" id="IPR051202">
    <property type="entry name" value="Peptidase_C40"/>
</dbReference>
<name>A0A9D1CTM9_9FIRM</name>
<dbReference type="Gene3D" id="3.90.1720.10">
    <property type="entry name" value="endopeptidase domain like (from Nostoc punctiforme)"/>
    <property type="match status" value="1"/>
</dbReference>
<dbReference type="SUPFAM" id="SSF54001">
    <property type="entry name" value="Cysteine proteinases"/>
    <property type="match status" value="1"/>
</dbReference>
<dbReference type="PANTHER" id="PTHR47053:SF1">
    <property type="entry name" value="MUREIN DD-ENDOPEPTIDASE MEPH-RELATED"/>
    <property type="match status" value="1"/>
</dbReference>
<dbReference type="PROSITE" id="PS51935">
    <property type="entry name" value="NLPC_P60"/>
    <property type="match status" value="1"/>
</dbReference>
<proteinExistence type="inferred from homology"/>
<dbReference type="InterPro" id="IPR000064">
    <property type="entry name" value="NLP_P60_dom"/>
</dbReference>
<keyword evidence="4" id="KW-0788">Thiol protease</keyword>
<dbReference type="EMBL" id="DVGA01000090">
    <property type="protein sequence ID" value="HIQ79249.1"/>
    <property type="molecule type" value="Genomic_DNA"/>
</dbReference>
<dbReference type="InterPro" id="IPR003646">
    <property type="entry name" value="SH3-like_bac-type"/>
</dbReference>
<dbReference type="PROSITE" id="PS51781">
    <property type="entry name" value="SH3B"/>
    <property type="match status" value="2"/>
</dbReference>
<dbReference type="GO" id="GO:0006508">
    <property type="term" value="P:proteolysis"/>
    <property type="evidence" value="ECO:0007669"/>
    <property type="project" value="UniProtKB-KW"/>
</dbReference>
<evidence type="ECO:0000259" key="6">
    <source>
        <dbReference type="PROSITE" id="PS51781"/>
    </source>
</evidence>
<feature type="chain" id="PRO_5039593458" evidence="5">
    <location>
        <begin position="26"/>
        <end position="300"/>
    </location>
</feature>
<dbReference type="InterPro" id="IPR038765">
    <property type="entry name" value="Papain-like_cys_pep_sf"/>
</dbReference>
<keyword evidence="5" id="KW-0732">Signal</keyword>
<dbReference type="SMART" id="SM00287">
    <property type="entry name" value="SH3b"/>
    <property type="match status" value="2"/>
</dbReference>
<dbReference type="GO" id="GO:0008234">
    <property type="term" value="F:cysteine-type peptidase activity"/>
    <property type="evidence" value="ECO:0007669"/>
    <property type="project" value="UniProtKB-KW"/>
</dbReference>
<dbReference type="Pfam" id="PF08239">
    <property type="entry name" value="SH3_3"/>
    <property type="match status" value="2"/>
</dbReference>
<dbReference type="Gene3D" id="2.30.30.40">
    <property type="entry name" value="SH3 Domains"/>
    <property type="match status" value="2"/>
</dbReference>
<feature type="domain" description="SH3b" evidence="6">
    <location>
        <begin position="95"/>
        <end position="157"/>
    </location>
</feature>
<dbReference type="PANTHER" id="PTHR47053">
    <property type="entry name" value="MUREIN DD-ENDOPEPTIDASE MEPH-RELATED"/>
    <property type="match status" value="1"/>
</dbReference>
<organism evidence="8 9">
    <name type="scientific">Candidatus Scatomorpha intestinavium</name>
    <dbReference type="NCBI Taxonomy" id="2840922"/>
    <lineage>
        <taxon>Bacteria</taxon>
        <taxon>Bacillati</taxon>
        <taxon>Bacillota</taxon>
        <taxon>Clostridia</taxon>
        <taxon>Eubacteriales</taxon>
        <taxon>Candidatus Scatomorpha</taxon>
    </lineage>
</organism>
<dbReference type="Proteomes" id="UP000824262">
    <property type="component" value="Unassembled WGS sequence"/>
</dbReference>
<dbReference type="Pfam" id="PF00877">
    <property type="entry name" value="NLPC_P60"/>
    <property type="match status" value="1"/>
</dbReference>
<comment type="similarity">
    <text evidence="1">Belongs to the peptidase C40 family.</text>
</comment>
<keyword evidence="2" id="KW-0645">Protease</keyword>
<evidence type="ECO:0000259" key="7">
    <source>
        <dbReference type="PROSITE" id="PS51935"/>
    </source>
</evidence>
<protein>
    <submittedName>
        <fullName evidence="8">C40 family peptidase</fullName>
    </submittedName>
</protein>
<evidence type="ECO:0000256" key="1">
    <source>
        <dbReference type="ARBA" id="ARBA00007074"/>
    </source>
</evidence>
<reference evidence="8" key="2">
    <citation type="journal article" date="2021" name="PeerJ">
        <title>Extensive microbial diversity within the chicken gut microbiome revealed by metagenomics and culture.</title>
        <authorList>
            <person name="Gilroy R."/>
            <person name="Ravi A."/>
            <person name="Getino M."/>
            <person name="Pursley I."/>
            <person name="Horton D.L."/>
            <person name="Alikhan N.F."/>
            <person name="Baker D."/>
            <person name="Gharbi K."/>
            <person name="Hall N."/>
            <person name="Watson M."/>
            <person name="Adriaenssens E.M."/>
            <person name="Foster-Nyarko E."/>
            <person name="Jarju S."/>
            <person name="Secka A."/>
            <person name="Antonio M."/>
            <person name="Oren A."/>
            <person name="Chaudhuri R.R."/>
            <person name="La Ragione R."/>
            <person name="Hildebrand F."/>
            <person name="Pallen M.J."/>
        </authorList>
    </citation>
    <scope>NUCLEOTIDE SEQUENCE</scope>
    <source>
        <strain evidence="8">ChiBcolR7-354</strain>
    </source>
</reference>
<reference evidence="8" key="1">
    <citation type="submission" date="2020-10" db="EMBL/GenBank/DDBJ databases">
        <authorList>
            <person name="Gilroy R."/>
        </authorList>
    </citation>
    <scope>NUCLEOTIDE SEQUENCE</scope>
    <source>
        <strain evidence="8">ChiBcolR7-354</strain>
    </source>
</reference>
<accession>A0A9D1CTM9</accession>
<evidence type="ECO:0000256" key="3">
    <source>
        <dbReference type="ARBA" id="ARBA00022801"/>
    </source>
</evidence>
<evidence type="ECO:0000256" key="4">
    <source>
        <dbReference type="ARBA" id="ARBA00022807"/>
    </source>
</evidence>
<keyword evidence="3" id="KW-0378">Hydrolase</keyword>
<gene>
    <name evidence="8" type="ORF">IAB77_08340</name>
</gene>
<comment type="caution">
    <text evidence="8">The sequence shown here is derived from an EMBL/GenBank/DDBJ whole genome shotgun (WGS) entry which is preliminary data.</text>
</comment>